<feature type="compositionally biased region" description="Basic and acidic residues" evidence="6">
    <location>
        <begin position="201"/>
        <end position="214"/>
    </location>
</feature>
<evidence type="ECO:0000256" key="2">
    <source>
        <dbReference type="ARBA" id="ARBA00022741"/>
    </source>
</evidence>
<dbReference type="SUPFAM" id="SSF52540">
    <property type="entry name" value="P-loop containing nucleoside triphosphate hydrolases"/>
    <property type="match status" value="2"/>
</dbReference>
<keyword evidence="2" id="KW-0547">Nucleotide-binding</keyword>
<dbReference type="InterPro" id="IPR003960">
    <property type="entry name" value="ATPase_AAA_CS"/>
</dbReference>
<feature type="compositionally biased region" description="Basic and acidic residues" evidence="6">
    <location>
        <begin position="184"/>
        <end position="193"/>
    </location>
</feature>
<feature type="compositionally biased region" description="Basic and acidic residues" evidence="6">
    <location>
        <begin position="926"/>
        <end position="942"/>
    </location>
</feature>
<feature type="compositionally biased region" description="Basic and acidic residues" evidence="6">
    <location>
        <begin position="230"/>
        <end position="239"/>
    </location>
</feature>
<comment type="caution">
    <text evidence="8">The sequence shown here is derived from an EMBL/GenBank/DDBJ whole genome shotgun (WGS) entry which is preliminary data.</text>
</comment>
<dbReference type="SMART" id="SM00297">
    <property type="entry name" value="BROMO"/>
    <property type="match status" value="1"/>
</dbReference>
<dbReference type="InterPro" id="IPR003593">
    <property type="entry name" value="AAA+_ATPase"/>
</dbReference>
<feature type="compositionally biased region" description="Polar residues" evidence="6">
    <location>
        <begin position="270"/>
        <end position="284"/>
    </location>
</feature>
<feature type="compositionally biased region" description="Polar residues" evidence="6">
    <location>
        <begin position="1252"/>
        <end position="1271"/>
    </location>
</feature>
<dbReference type="PANTHER" id="PTHR23069:SF0">
    <property type="entry name" value="TAT-BINDING HOMOLOG 7"/>
    <property type="match status" value="1"/>
</dbReference>
<dbReference type="GO" id="GO:0005524">
    <property type="term" value="F:ATP binding"/>
    <property type="evidence" value="ECO:0007669"/>
    <property type="project" value="UniProtKB-KW"/>
</dbReference>
<dbReference type="InterPro" id="IPR036427">
    <property type="entry name" value="Bromodomain-like_sf"/>
</dbReference>
<dbReference type="GO" id="GO:0045815">
    <property type="term" value="P:transcription initiation-coupled chromatin remodeling"/>
    <property type="evidence" value="ECO:0007669"/>
    <property type="project" value="TreeGrafter"/>
</dbReference>
<dbReference type="Pfam" id="PF00439">
    <property type="entry name" value="Bromodomain"/>
    <property type="match status" value="1"/>
</dbReference>
<dbReference type="GO" id="GO:0042393">
    <property type="term" value="F:histone binding"/>
    <property type="evidence" value="ECO:0007669"/>
    <property type="project" value="TreeGrafter"/>
</dbReference>
<evidence type="ECO:0000256" key="5">
    <source>
        <dbReference type="PROSITE-ProRule" id="PRU00035"/>
    </source>
</evidence>
<dbReference type="Proteomes" id="UP000654370">
    <property type="component" value="Unassembled WGS sequence"/>
</dbReference>
<evidence type="ECO:0000259" key="7">
    <source>
        <dbReference type="PROSITE" id="PS50014"/>
    </source>
</evidence>
<sequence>MSEPVADGNVRSSQQEESEGLLENGVEMHVARNTRGSTLESVQTGTHSSESKQFKSKPIRERILRQRKQINYAEPADNPLKDTVRIQSNYNHSEEHAAPVRRRGRPPKYNNNTSNYSQSSSRRSEQLHLQSSPSDRTSLSIRSRYPPPRYSKRAHQEDEADVDDDDEENEDYSRLPKKVRRLSRHGDNKDDSSTRYNMRTRSKEADYAVDNRDDLGDDEEEDEDEPEEGDAARENESHSQRRATRYQLRILDSPGDAGSPSVDEERAPNAQYSLRSRKNVSYSEAHSRPDYEQRAGSNAKQFSPSLRATRMSRWRMSNDTSTTNRNLPSEKAYHLRKRAHPPNFYTLPPPPIVPPKAPVSRSHRPLRGASIYRHAGSGSSDEESIRRNVKQLRAGETGSKILPLNLLDLKGSRDDSLLGPAILNDQTSISEKVDGQTFNFESIGGLDHHIKSLKEMILLPLLYPELYANFQITAPRGALLYGPPGTGKTLMARALANSCSTQSQKVAFFMRKGADCLSKWVGEAERELKLLFEEAKKWQPSIIFFDEIDGLAPVRSAKAEQTHTSVVSTLLALMDGLDSRGQVIVLGATNRIDAIDPALRRPGRFDREFYFPLPNEEARNTIIDIATNDWKPPIAADFRKKLAQVSKGYSGADLKALCTEAALNSIRRTYPQIYSSSERLLVSPQDVHVQQHDFLDSAKSLVPSSHRSADAVAAPLTESLSILLREQFDQVKAKVFKIISQKAKTLRIDEGVDEVAHDLSVEQEHFSLTGSSEMRTFRPRLLLSGKQGLGQKHIAAAVLDALDGHHIQSFDLAMLMGDSTPEAICVQLFTEVKRHRPGVIYIPHIHIWWHTVSDMLRLTFINLLNDINPHHPILLLATSEVPFNELPKEVQQLFERCMLGNLAVRHANKTERISFFQGIIARSAKSPKDYTRRQDAESEKAQVHLPKAPPLPTRQLTEIEKQKLKKHDIHVLREFRRELRCIIEDMLKSKRYKYFAHPVDDEEYPEYDTLIRHPMDLNKIMHKINEGKYFRVADFLRDVSIIRYNTEFYHGADDDLTIRAYALVDDVESFVHALNPELIAELAVTAKRRKLVKDEEKKASINHRYFTRTASSITTRGMEKKSNDVPMEETADPEYNDYISKLQDSYDSGLQSSFNSKDPLALSDTEEIVSKDDPKDAPRVETPIPGPIHDTVTEIVSSREAAHATPDKDIIPVSEKVGAIVDVEHNPFAAIVEEGKRQVNEEDKQQDAGHLSNVNTNDELNDPIQNGSSNDFEVELEEDTPAAPSPEVHRTPNDNSESQIDAVVENHKDISPQPDTPKELYIDIQAFHDVVESVADVSDGWSVDELCHLRAELFVAVHNHRMDWDKTNLLQDLLIITRQFALTHSA</sequence>
<dbReference type="InterPro" id="IPR027417">
    <property type="entry name" value="P-loop_NTPase"/>
</dbReference>
<dbReference type="EMBL" id="JAEPQZ010000005">
    <property type="protein sequence ID" value="KAG2180974.1"/>
    <property type="molecule type" value="Genomic_DNA"/>
</dbReference>
<dbReference type="FunFam" id="3.40.50.300:FF:000061">
    <property type="entry name" value="ATPase family, AAA domain-containing 2"/>
    <property type="match status" value="1"/>
</dbReference>
<feature type="region of interest" description="Disordered" evidence="6">
    <location>
        <begin position="926"/>
        <end position="950"/>
    </location>
</feature>
<reference evidence="8" key="1">
    <citation type="submission" date="2020-12" db="EMBL/GenBank/DDBJ databases">
        <title>Metabolic potential, ecology and presence of endohyphal bacteria is reflected in genomic diversity of Mucoromycotina.</title>
        <authorList>
            <person name="Muszewska A."/>
            <person name="Okrasinska A."/>
            <person name="Steczkiewicz K."/>
            <person name="Drgas O."/>
            <person name="Orlowska M."/>
            <person name="Perlinska-Lenart U."/>
            <person name="Aleksandrzak-Piekarczyk T."/>
            <person name="Szatraj K."/>
            <person name="Zielenkiewicz U."/>
            <person name="Pilsyk S."/>
            <person name="Malc E."/>
            <person name="Mieczkowski P."/>
            <person name="Kruszewska J.S."/>
            <person name="Biernat P."/>
            <person name="Pawlowska J."/>
        </authorList>
    </citation>
    <scope>NUCLEOTIDE SEQUENCE</scope>
    <source>
        <strain evidence="8">WA0000067209</strain>
    </source>
</reference>
<name>A0A8H7PUV3_MORIS</name>
<dbReference type="GO" id="GO:0005634">
    <property type="term" value="C:nucleus"/>
    <property type="evidence" value="ECO:0007669"/>
    <property type="project" value="TreeGrafter"/>
</dbReference>
<dbReference type="GO" id="GO:0006334">
    <property type="term" value="P:nucleosome assembly"/>
    <property type="evidence" value="ECO:0007669"/>
    <property type="project" value="TreeGrafter"/>
</dbReference>
<evidence type="ECO:0000256" key="6">
    <source>
        <dbReference type="SAM" id="MobiDB-lite"/>
    </source>
</evidence>
<dbReference type="InterPro" id="IPR045199">
    <property type="entry name" value="ATAD2-like"/>
</dbReference>
<feature type="compositionally biased region" description="Basic and acidic residues" evidence="6">
    <location>
        <begin position="1238"/>
        <end position="1247"/>
    </location>
</feature>
<feature type="compositionally biased region" description="Polar residues" evidence="6">
    <location>
        <begin position="34"/>
        <end position="48"/>
    </location>
</feature>
<organism evidence="8 9">
    <name type="scientific">Mortierella isabellina</name>
    <name type="common">Filamentous fungus</name>
    <name type="synonym">Umbelopsis isabellina</name>
    <dbReference type="NCBI Taxonomy" id="91625"/>
    <lineage>
        <taxon>Eukaryota</taxon>
        <taxon>Fungi</taxon>
        <taxon>Fungi incertae sedis</taxon>
        <taxon>Mucoromycota</taxon>
        <taxon>Mucoromycotina</taxon>
        <taxon>Umbelopsidomycetes</taxon>
        <taxon>Umbelopsidales</taxon>
        <taxon>Umbelopsidaceae</taxon>
        <taxon>Umbelopsis</taxon>
    </lineage>
</organism>
<evidence type="ECO:0000313" key="8">
    <source>
        <dbReference type="EMBL" id="KAG2180974.1"/>
    </source>
</evidence>
<keyword evidence="4 5" id="KW-0103">Bromodomain</keyword>
<dbReference type="OrthoDB" id="5421at2759"/>
<keyword evidence="9" id="KW-1185">Reference proteome</keyword>
<dbReference type="Gene3D" id="1.20.920.10">
    <property type="entry name" value="Bromodomain-like"/>
    <property type="match status" value="1"/>
</dbReference>
<feature type="region of interest" description="Disordered" evidence="6">
    <location>
        <begin position="1"/>
        <end position="309"/>
    </location>
</feature>
<evidence type="ECO:0000313" key="9">
    <source>
        <dbReference type="Proteomes" id="UP000654370"/>
    </source>
</evidence>
<dbReference type="PROSITE" id="PS50014">
    <property type="entry name" value="BROMODOMAIN_2"/>
    <property type="match status" value="1"/>
</dbReference>
<evidence type="ECO:0000256" key="4">
    <source>
        <dbReference type="ARBA" id="ARBA00023117"/>
    </source>
</evidence>
<protein>
    <recommendedName>
        <fullName evidence="7">Bromo domain-containing protein</fullName>
    </recommendedName>
</protein>
<comment type="similarity">
    <text evidence="1">Belongs to the AAA ATPase family.</text>
</comment>
<feature type="compositionally biased region" description="Basic and acidic residues" evidence="6">
    <location>
        <begin position="49"/>
        <end position="64"/>
    </location>
</feature>
<feature type="domain" description="Bromo" evidence="7">
    <location>
        <begin position="995"/>
        <end position="1057"/>
    </location>
</feature>
<proteinExistence type="inferred from homology"/>
<evidence type="ECO:0000256" key="3">
    <source>
        <dbReference type="ARBA" id="ARBA00022840"/>
    </source>
</evidence>
<dbReference type="Pfam" id="PF17862">
    <property type="entry name" value="AAA_lid_3"/>
    <property type="match status" value="1"/>
</dbReference>
<dbReference type="GO" id="GO:0016887">
    <property type="term" value="F:ATP hydrolysis activity"/>
    <property type="evidence" value="ECO:0007669"/>
    <property type="project" value="InterPro"/>
</dbReference>
<feature type="region of interest" description="Disordered" evidence="6">
    <location>
        <begin position="1149"/>
        <end position="1188"/>
    </location>
</feature>
<dbReference type="SMART" id="SM00382">
    <property type="entry name" value="AAA"/>
    <property type="match status" value="1"/>
</dbReference>
<dbReference type="PROSITE" id="PS00674">
    <property type="entry name" value="AAA"/>
    <property type="match status" value="1"/>
</dbReference>
<accession>A0A8H7PUV3</accession>
<gene>
    <name evidence="8" type="ORF">INT43_008556</name>
</gene>
<dbReference type="InterPro" id="IPR041569">
    <property type="entry name" value="AAA_lid_3"/>
</dbReference>
<dbReference type="Pfam" id="PF00004">
    <property type="entry name" value="AAA"/>
    <property type="match status" value="1"/>
</dbReference>
<feature type="compositionally biased region" description="Polar residues" evidence="6">
    <location>
        <begin position="295"/>
        <end position="306"/>
    </location>
</feature>
<dbReference type="Gene3D" id="3.40.50.300">
    <property type="entry name" value="P-loop containing nucleotide triphosphate hydrolases"/>
    <property type="match status" value="1"/>
</dbReference>
<feature type="compositionally biased region" description="Low complexity" evidence="6">
    <location>
        <begin position="109"/>
        <end position="132"/>
    </location>
</feature>
<evidence type="ECO:0000256" key="1">
    <source>
        <dbReference type="ARBA" id="ARBA00006914"/>
    </source>
</evidence>
<dbReference type="PANTHER" id="PTHR23069">
    <property type="entry name" value="AAA DOMAIN-CONTAINING"/>
    <property type="match status" value="1"/>
</dbReference>
<dbReference type="InterPro" id="IPR003959">
    <property type="entry name" value="ATPase_AAA_core"/>
</dbReference>
<dbReference type="GO" id="GO:0003682">
    <property type="term" value="F:chromatin binding"/>
    <property type="evidence" value="ECO:0007669"/>
    <property type="project" value="TreeGrafter"/>
</dbReference>
<dbReference type="InterPro" id="IPR001487">
    <property type="entry name" value="Bromodomain"/>
</dbReference>
<dbReference type="SUPFAM" id="SSF47370">
    <property type="entry name" value="Bromodomain"/>
    <property type="match status" value="1"/>
</dbReference>
<feature type="region of interest" description="Disordered" evidence="6">
    <location>
        <begin position="1238"/>
        <end position="1296"/>
    </location>
</feature>
<keyword evidence="3" id="KW-0067">ATP-binding</keyword>
<dbReference type="GO" id="GO:0006337">
    <property type="term" value="P:nucleosome disassembly"/>
    <property type="evidence" value="ECO:0007669"/>
    <property type="project" value="TreeGrafter"/>
</dbReference>
<feature type="compositionally biased region" description="Acidic residues" evidence="6">
    <location>
        <begin position="215"/>
        <end position="229"/>
    </location>
</feature>
<dbReference type="Gene3D" id="1.10.8.60">
    <property type="match status" value="1"/>
</dbReference>
<feature type="compositionally biased region" description="Basic and acidic residues" evidence="6">
    <location>
        <begin position="1168"/>
        <end position="1179"/>
    </location>
</feature>
<feature type="compositionally biased region" description="Acidic residues" evidence="6">
    <location>
        <begin position="158"/>
        <end position="170"/>
    </location>
</feature>